<dbReference type="AlphaFoldDB" id="M3A2E3"/>
<dbReference type="STRING" id="383855.M3A2E3"/>
<dbReference type="OrthoDB" id="2020070at2759"/>
<dbReference type="Gene3D" id="3.40.630.30">
    <property type="match status" value="1"/>
</dbReference>
<dbReference type="KEGG" id="pfj:MYCFIDRAFT_212419"/>
<dbReference type="VEuPathDB" id="FungiDB:MYCFIDRAFT_212419"/>
<dbReference type="InterPro" id="IPR053013">
    <property type="entry name" value="LAT"/>
</dbReference>
<dbReference type="SUPFAM" id="SSF55729">
    <property type="entry name" value="Acyl-CoA N-acyltransferases (Nat)"/>
    <property type="match status" value="1"/>
</dbReference>
<dbReference type="GeneID" id="19337706"/>
<dbReference type="InterPro" id="IPR016181">
    <property type="entry name" value="Acyl_CoA_acyltransferase"/>
</dbReference>
<reference evidence="2 3" key="1">
    <citation type="journal article" date="2012" name="PLoS Pathog.">
        <title>Diverse lifestyles and strategies of plant pathogenesis encoded in the genomes of eighteen Dothideomycetes fungi.</title>
        <authorList>
            <person name="Ohm R.A."/>
            <person name="Feau N."/>
            <person name="Henrissat B."/>
            <person name="Schoch C.L."/>
            <person name="Horwitz B.A."/>
            <person name="Barry K.W."/>
            <person name="Condon B.J."/>
            <person name="Copeland A.C."/>
            <person name="Dhillon B."/>
            <person name="Glaser F."/>
            <person name="Hesse C.N."/>
            <person name="Kosti I."/>
            <person name="LaButti K."/>
            <person name="Lindquist E.A."/>
            <person name="Lucas S."/>
            <person name="Salamov A.A."/>
            <person name="Bradshaw R.E."/>
            <person name="Ciuffetti L."/>
            <person name="Hamelin R.C."/>
            <person name="Kema G.H.J."/>
            <person name="Lawrence C."/>
            <person name="Scott J.A."/>
            <person name="Spatafora J.W."/>
            <person name="Turgeon B.G."/>
            <person name="de Wit P.J.G.M."/>
            <person name="Zhong S."/>
            <person name="Goodwin S.B."/>
            <person name="Grigoriev I.V."/>
        </authorList>
    </citation>
    <scope>NUCLEOTIDE SEQUENCE [LARGE SCALE GENOMIC DNA]</scope>
    <source>
        <strain evidence="2 3">CIRAD86</strain>
    </source>
</reference>
<proteinExistence type="predicted"/>
<dbReference type="RefSeq" id="XP_007930922.1">
    <property type="nucleotide sequence ID" value="XM_007932731.1"/>
</dbReference>
<evidence type="ECO:0000259" key="1">
    <source>
        <dbReference type="Pfam" id="PF22998"/>
    </source>
</evidence>
<name>M3A2E3_PSEFD</name>
<accession>M3A2E3</accession>
<dbReference type="EMBL" id="KB446563">
    <property type="protein sequence ID" value="EME78571.1"/>
    <property type="molecule type" value="Genomic_DNA"/>
</dbReference>
<dbReference type="InterPro" id="IPR055100">
    <property type="entry name" value="GNAT_LYC1-like"/>
</dbReference>
<feature type="domain" description="LYC1 C-terminal" evidence="1">
    <location>
        <begin position="175"/>
        <end position="388"/>
    </location>
</feature>
<evidence type="ECO:0000313" key="2">
    <source>
        <dbReference type="EMBL" id="EME78571.1"/>
    </source>
</evidence>
<dbReference type="HOGENOM" id="CLU_038171_1_0_1"/>
<dbReference type="Pfam" id="PF22998">
    <property type="entry name" value="GNAT_LYC1-like"/>
    <property type="match status" value="1"/>
</dbReference>
<sequence length="388" mass="43494">MGSTGLPDKNSPNLHLVQATEDEWLAQQLANSDEWKGVLSLHSYLNREKHLFSQDLTRDGGITGWVLVWEPDASGQRTVLCGCETINKRAFAARHGNVEEVLSHGVASVYCPAQNRGNGYAGRMMTELGERIKTWQTDNGKTALFSVLFSDIGKDYYAARGWHPFPSAHVLLPVVESPAPDNVKLLTSRDLPELCAYDEKLLHQRMSQIKPSSRSTVAIVPDVRHAAWHHAREEFVAKEIHGMVPEVKGAMVGDKEGSRVWAYWTRVWANPQERSPSTLHILRLVIEDDALSDFAPADVETARSLKDSHVAQAISSVFTVAQSEARRWDMHEVMLWNPSSAALAAAQLIDPTAAVEHRETESVTSLRWYGEGSWKDVDWICNEKYEWC</sequence>
<evidence type="ECO:0000313" key="3">
    <source>
        <dbReference type="Proteomes" id="UP000016932"/>
    </source>
</evidence>
<dbReference type="PANTHER" id="PTHR34815">
    <property type="entry name" value="LYSINE ACETYLTRANSFERASE"/>
    <property type="match status" value="1"/>
</dbReference>
<dbReference type="Proteomes" id="UP000016932">
    <property type="component" value="Unassembled WGS sequence"/>
</dbReference>
<gene>
    <name evidence="2" type="ORF">MYCFIDRAFT_212419</name>
</gene>
<keyword evidence="3" id="KW-1185">Reference proteome</keyword>
<protein>
    <recommendedName>
        <fullName evidence="1">LYC1 C-terminal domain-containing protein</fullName>
    </recommendedName>
</protein>
<organism evidence="2 3">
    <name type="scientific">Pseudocercospora fijiensis (strain CIRAD86)</name>
    <name type="common">Black leaf streak disease fungus</name>
    <name type="synonym">Mycosphaerella fijiensis</name>
    <dbReference type="NCBI Taxonomy" id="383855"/>
    <lineage>
        <taxon>Eukaryota</taxon>
        <taxon>Fungi</taxon>
        <taxon>Dikarya</taxon>
        <taxon>Ascomycota</taxon>
        <taxon>Pezizomycotina</taxon>
        <taxon>Dothideomycetes</taxon>
        <taxon>Dothideomycetidae</taxon>
        <taxon>Mycosphaerellales</taxon>
        <taxon>Mycosphaerellaceae</taxon>
        <taxon>Pseudocercospora</taxon>
    </lineage>
</organism>
<dbReference type="PANTHER" id="PTHR34815:SF4">
    <property type="entry name" value="N-ACETYLTRANSFERASE DOMAIN-CONTAINING PROTEIN"/>
    <property type="match status" value="1"/>
</dbReference>
<dbReference type="eggNOG" id="ENOG502S41G">
    <property type="taxonomic scope" value="Eukaryota"/>
</dbReference>